<comment type="caution">
    <text evidence="1">The sequence shown here is derived from an EMBL/GenBank/DDBJ whole genome shotgun (WGS) entry which is preliminary data.</text>
</comment>
<evidence type="ECO:0008006" key="3">
    <source>
        <dbReference type="Google" id="ProtNLM"/>
    </source>
</evidence>
<dbReference type="RefSeq" id="WP_263341966.1">
    <property type="nucleotide sequence ID" value="NZ_JAGSYH010000009.1"/>
</dbReference>
<sequence length="159" mass="16978">MARNAGKAPTLEQIQDALRAKGFEVTPSAEGSRISKYGCAAVLVASPVIGDQVGTSIGQPTSVAYKVSPGVVFGGEIARLQDRGYQKFFKTSKYELPATAQQLHSVHQFSEEVAQISGGVSLYNESLGTTSDVYMYDRVKGREAVQPAPVRPWDSSGGH</sequence>
<evidence type="ECO:0000313" key="1">
    <source>
        <dbReference type="EMBL" id="MFC5864234.1"/>
    </source>
</evidence>
<dbReference type="EMBL" id="JBHSPH010000009">
    <property type="protein sequence ID" value="MFC5864234.1"/>
    <property type="molecule type" value="Genomic_DNA"/>
</dbReference>
<evidence type="ECO:0000313" key="2">
    <source>
        <dbReference type="Proteomes" id="UP001596091"/>
    </source>
</evidence>
<accession>A0ABW1EJS4</accession>
<keyword evidence="2" id="KW-1185">Reference proteome</keyword>
<gene>
    <name evidence="1" type="ORF">ACFPT7_18155</name>
</gene>
<proteinExistence type="predicted"/>
<protein>
    <recommendedName>
        <fullName evidence="3">PASTA domain-containing protein</fullName>
    </recommendedName>
</protein>
<reference evidence="2" key="1">
    <citation type="journal article" date="2019" name="Int. J. Syst. Evol. Microbiol.">
        <title>The Global Catalogue of Microorganisms (GCM) 10K type strain sequencing project: providing services to taxonomists for standard genome sequencing and annotation.</title>
        <authorList>
            <consortium name="The Broad Institute Genomics Platform"/>
            <consortium name="The Broad Institute Genome Sequencing Center for Infectious Disease"/>
            <person name="Wu L."/>
            <person name="Ma J."/>
        </authorList>
    </citation>
    <scope>NUCLEOTIDE SEQUENCE [LARGE SCALE GENOMIC DNA]</scope>
    <source>
        <strain evidence="2">JCM 4087</strain>
    </source>
</reference>
<organism evidence="1 2">
    <name type="scientific">Acidicapsa dinghuensis</name>
    <dbReference type="NCBI Taxonomy" id="2218256"/>
    <lineage>
        <taxon>Bacteria</taxon>
        <taxon>Pseudomonadati</taxon>
        <taxon>Acidobacteriota</taxon>
        <taxon>Terriglobia</taxon>
        <taxon>Terriglobales</taxon>
        <taxon>Acidobacteriaceae</taxon>
        <taxon>Acidicapsa</taxon>
    </lineage>
</organism>
<dbReference type="Proteomes" id="UP001596091">
    <property type="component" value="Unassembled WGS sequence"/>
</dbReference>
<name>A0ABW1EJS4_9BACT</name>